<dbReference type="InterPro" id="IPR035658">
    <property type="entry name" value="TrbF"/>
</dbReference>
<dbReference type="NCBIfam" id="NF010446">
    <property type="entry name" value="PRK13872.1"/>
    <property type="match status" value="1"/>
</dbReference>
<keyword evidence="2 5" id="KW-0812">Transmembrane</keyword>
<dbReference type="AlphaFoldDB" id="B0T9G1"/>
<proteinExistence type="predicted"/>
<evidence type="ECO:0000256" key="4">
    <source>
        <dbReference type="ARBA" id="ARBA00023136"/>
    </source>
</evidence>
<geneLocation type="plasmid" evidence="7">
    <name>pCAUL01</name>
</geneLocation>
<evidence type="ECO:0000313" key="7">
    <source>
        <dbReference type="EMBL" id="ABZ74336.1"/>
    </source>
</evidence>
<dbReference type="CDD" id="cd16425">
    <property type="entry name" value="TrbF"/>
    <property type="match status" value="1"/>
</dbReference>
<evidence type="ECO:0000256" key="2">
    <source>
        <dbReference type="ARBA" id="ARBA00022692"/>
    </source>
</evidence>
<evidence type="ECO:0000259" key="6">
    <source>
        <dbReference type="Pfam" id="PF04335"/>
    </source>
</evidence>
<keyword evidence="4 5" id="KW-0472">Membrane</keyword>
<dbReference type="EMBL" id="CP000928">
    <property type="protein sequence ID" value="ABZ74336.1"/>
    <property type="molecule type" value="Genomic_DNA"/>
</dbReference>
<gene>
    <name evidence="7" type="ordered locus">Caul_5216</name>
</gene>
<dbReference type="Pfam" id="PF04335">
    <property type="entry name" value="VirB8"/>
    <property type="match status" value="1"/>
</dbReference>
<dbReference type="InterPro" id="IPR007430">
    <property type="entry name" value="VirB8"/>
</dbReference>
<organism evidence="7">
    <name type="scientific">Caulobacter sp. (strain K31)</name>
    <dbReference type="NCBI Taxonomy" id="366602"/>
    <lineage>
        <taxon>Bacteria</taxon>
        <taxon>Pseudomonadati</taxon>
        <taxon>Pseudomonadota</taxon>
        <taxon>Alphaproteobacteria</taxon>
        <taxon>Caulobacterales</taxon>
        <taxon>Caulobacteraceae</taxon>
        <taxon>Caulobacter</taxon>
    </lineage>
</organism>
<dbReference type="Gene3D" id="3.10.450.230">
    <property type="entry name" value="VirB8 protein"/>
    <property type="match status" value="1"/>
</dbReference>
<protein>
    <submittedName>
        <fullName evidence="7">Conjugal transfer protein</fullName>
    </submittedName>
</protein>
<dbReference type="InterPro" id="IPR032710">
    <property type="entry name" value="NTF2-like_dom_sf"/>
</dbReference>
<evidence type="ECO:0000256" key="5">
    <source>
        <dbReference type="SAM" id="Phobius"/>
    </source>
</evidence>
<keyword evidence="7" id="KW-0614">Plasmid</keyword>
<evidence type="ECO:0000256" key="1">
    <source>
        <dbReference type="ARBA" id="ARBA00004167"/>
    </source>
</evidence>
<accession>B0T9G1</accession>
<feature type="transmembrane region" description="Helical" evidence="5">
    <location>
        <begin position="45"/>
        <end position="63"/>
    </location>
</feature>
<reference evidence="7" key="1">
    <citation type="submission" date="2008-01" db="EMBL/GenBank/DDBJ databases">
        <title>Complete sequence of plasmid1 pCAUL01 of Caulobacter sp. K31.</title>
        <authorList>
            <consortium name="US DOE Joint Genome Institute"/>
            <person name="Copeland A."/>
            <person name="Lucas S."/>
            <person name="Lapidus A."/>
            <person name="Barry K."/>
            <person name="Glavina del Rio T."/>
            <person name="Dalin E."/>
            <person name="Tice H."/>
            <person name="Pitluck S."/>
            <person name="Bruce D."/>
            <person name="Goodwin L."/>
            <person name="Thompson L.S."/>
            <person name="Brettin T."/>
            <person name="Detter J.C."/>
            <person name="Han C."/>
            <person name="Schmutz J."/>
            <person name="Larimer F."/>
            <person name="Land M."/>
            <person name="Hauser L."/>
            <person name="Kyrpides N."/>
            <person name="Kim E."/>
            <person name="Stephens C."/>
            <person name="Richardson P."/>
        </authorList>
    </citation>
    <scope>NUCLEOTIDE SEQUENCE [LARGE SCALE GENOMIC DNA]</scope>
    <source>
        <plasmid evidence="7">K31</plasmid>
        <plasmid evidence="7">pCAUL01</plasmid>
    </source>
</reference>
<dbReference type="GO" id="GO:0016020">
    <property type="term" value="C:membrane"/>
    <property type="evidence" value="ECO:0007669"/>
    <property type="project" value="UniProtKB-SubCell"/>
</dbReference>
<name>B0T9G1_CAUSK</name>
<dbReference type="SUPFAM" id="SSF54427">
    <property type="entry name" value="NTF2-like"/>
    <property type="match status" value="1"/>
</dbReference>
<dbReference type="KEGG" id="cak:Caul_5216"/>
<evidence type="ECO:0000256" key="3">
    <source>
        <dbReference type="ARBA" id="ARBA00022989"/>
    </source>
</evidence>
<sequence>MTSAFKRPQERYGDSLPRETPYQRAAQVWDDRIGAARVQARNWRLMALACAGLAALSLGAYIYERQDTKIATYVVPIDRYGRPGRIELADRTYTPAQAETGYFVGDFVQLVRAKSTDPVVLRQNWLKAYGFVSGDAKTRLTQHARDNDPFARIGEQASTVEVVSVLPRSANTFQVQWRETVYEHGVALPAQRWTGLFTVAHSPPRNEAQLKANPLGVFISDFQWSRDL</sequence>
<feature type="domain" description="Bacterial virulence protein VirB8" evidence="6">
    <location>
        <begin position="24"/>
        <end position="227"/>
    </location>
</feature>
<dbReference type="OrthoDB" id="597581at2"/>
<comment type="subcellular location">
    <subcellularLocation>
        <location evidence="1">Membrane</location>
        <topology evidence="1">Single-pass membrane protein</topology>
    </subcellularLocation>
</comment>
<keyword evidence="3 5" id="KW-1133">Transmembrane helix</keyword>
<dbReference type="HOGENOM" id="CLU_076026_0_0_5"/>